<organism evidence="12 13">
    <name type="scientific">Vibrio owensii</name>
    <dbReference type="NCBI Taxonomy" id="696485"/>
    <lineage>
        <taxon>Bacteria</taxon>
        <taxon>Pseudomonadati</taxon>
        <taxon>Pseudomonadota</taxon>
        <taxon>Gammaproteobacteria</taxon>
        <taxon>Vibrionales</taxon>
        <taxon>Vibrionaceae</taxon>
        <taxon>Vibrio</taxon>
    </lineage>
</organism>
<comment type="caution">
    <text evidence="12">The sequence shown here is derived from an EMBL/GenBank/DDBJ whole genome shotgun (WGS) entry which is preliminary data.</text>
</comment>
<dbReference type="SUPFAM" id="SSF55073">
    <property type="entry name" value="Nucleotide cyclase"/>
    <property type="match status" value="1"/>
</dbReference>
<dbReference type="InterPro" id="IPR050469">
    <property type="entry name" value="Diguanylate_Cyclase"/>
</dbReference>
<dbReference type="Proteomes" id="UP001295420">
    <property type="component" value="Unassembled WGS sequence"/>
</dbReference>
<dbReference type="SUPFAM" id="SSF158472">
    <property type="entry name" value="HAMP domain-like"/>
    <property type="match status" value="1"/>
</dbReference>
<keyword evidence="6 9" id="KW-1133">Transmembrane helix</keyword>
<dbReference type="InterPro" id="IPR043128">
    <property type="entry name" value="Rev_trsase/Diguanyl_cyclase"/>
</dbReference>
<name>A0AAU9Q8L4_9VIBR</name>
<evidence type="ECO:0000256" key="9">
    <source>
        <dbReference type="SAM" id="Phobius"/>
    </source>
</evidence>
<dbReference type="EMBL" id="CAKMTQ010000023">
    <property type="protein sequence ID" value="CAH1531400.1"/>
    <property type="molecule type" value="Genomic_DNA"/>
</dbReference>
<keyword evidence="4" id="KW-1003">Cell membrane</keyword>
<dbReference type="GO" id="GO:0005886">
    <property type="term" value="C:plasma membrane"/>
    <property type="evidence" value="ECO:0007669"/>
    <property type="project" value="UniProtKB-SubCell"/>
</dbReference>
<dbReference type="PROSITE" id="PS50887">
    <property type="entry name" value="GGDEF"/>
    <property type="match status" value="1"/>
</dbReference>
<evidence type="ECO:0000256" key="3">
    <source>
        <dbReference type="ARBA" id="ARBA00012528"/>
    </source>
</evidence>
<feature type="domain" description="GGDEF" evidence="11">
    <location>
        <begin position="434"/>
        <end position="563"/>
    </location>
</feature>
<accession>A0AAU9Q8L4</accession>
<dbReference type="AlphaFoldDB" id="A0AAU9Q8L4"/>
<keyword evidence="5 9" id="KW-0812">Transmembrane</keyword>
<dbReference type="Gene3D" id="3.30.450.20">
    <property type="entry name" value="PAS domain"/>
    <property type="match status" value="1"/>
</dbReference>
<dbReference type="PANTHER" id="PTHR45138:SF9">
    <property type="entry name" value="DIGUANYLATE CYCLASE DGCM-RELATED"/>
    <property type="match status" value="1"/>
</dbReference>
<evidence type="ECO:0000256" key="7">
    <source>
        <dbReference type="ARBA" id="ARBA00023136"/>
    </source>
</evidence>
<dbReference type="CDD" id="cd18773">
    <property type="entry name" value="PDC1_HK_sensor"/>
    <property type="match status" value="1"/>
</dbReference>
<evidence type="ECO:0000259" key="11">
    <source>
        <dbReference type="PROSITE" id="PS50887"/>
    </source>
</evidence>
<comment type="catalytic activity">
    <reaction evidence="8">
        <text>2 GTP = 3',3'-c-di-GMP + 2 diphosphate</text>
        <dbReference type="Rhea" id="RHEA:24898"/>
        <dbReference type="ChEBI" id="CHEBI:33019"/>
        <dbReference type="ChEBI" id="CHEBI:37565"/>
        <dbReference type="ChEBI" id="CHEBI:58805"/>
        <dbReference type="EC" id="2.7.7.65"/>
    </reaction>
</comment>
<protein>
    <recommendedName>
        <fullName evidence="3">diguanylate cyclase</fullName>
        <ecNumber evidence="3">2.7.7.65</ecNumber>
    </recommendedName>
</protein>
<dbReference type="InterPro" id="IPR003660">
    <property type="entry name" value="HAMP_dom"/>
</dbReference>
<evidence type="ECO:0000256" key="5">
    <source>
        <dbReference type="ARBA" id="ARBA00022692"/>
    </source>
</evidence>
<evidence type="ECO:0000256" key="6">
    <source>
        <dbReference type="ARBA" id="ARBA00022989"/>
    </source>
</evidence>
<dbReference type="CDD" id="cd01949">
    <property type="entry name" value="GGDEF"/>
    <property type="match status" value="1"/>
</dbReference>
<sequence>MYIAGFAFRSVRTKFVVTYSVMTICFVLILFAVLYFKERQRIFSVALENSIQLSNLHSDVISQELQRHVASLQTISGHQRVQEGDIDFIVEELKWLKSMSKKSVINTLFVDEHWNLIDHKGRTIKIEWPEFVEDARWKSADYHITAPHVGLLVKTPVVALGVPVYDEADNWKGIVGVSISVDYLAQRLSKVKLGNSSYAWISDSSGTVVSHPDSSLILHANIFEGERVGFEGFADIAVQTNWENVGHGHYYDRKVNEAKIVTFAKIDTLPNWTLFVTTEESDIFLDINELLEDVAITSSVVIVVFMPIVFYLTNSITRPILELTYDVENAVNNHYTTFSGYDSKDEIGQLSNAFKNTFDEIHQHNRKLEEVVALRTQELNTANQELAYSVNLLNANNHKLTWLAMHDPLTNLFNRRALITKVNEQLQKARAHSWPVSLILLDLDHFKEVNDTYGHDVGDDVLKHIADFLAQDPLEEGMLARWGGEEFVIVASKVSLEKAKQWAQSRLEALKDEDFSPVSKVTFSAGIATLELEDSFDELVARADKVLYVAKNAGRNCIKTERDSS</sequence>
<evidence type="ECO:0000313" key="13">
    <source>
        <dbReference type="Proteomes" id="UP001295420"/>
    </source>
</evidence>
<comment type="cofactor">
    <cofactor evidence="1">
        <name>Mg(2+)</name>
        <dbReference type="ChEBI" id="CHEBI:18420"/>
    </cofactor>
</comment>
<evidence type="ECO:0000259" key="10">
    <source>
        <dbReference type="PROSITE" id="PS50885"/>
    </source>
</evidence>
<evidence type="ECO:0000313" key="12">
    <source>
        <dbReference type="EMBL" id="CAH1531400.1"/>
    </source>
</evidence>
<keyword evidence="7 9" id="KW-0472">Membrane</keyword>
<dbReference type="Gene3D" id="6.10.340.10">
    <property type="match status" value="1"/>
</dbReference>
<dbReference type="PANTHER" id="PTHR45138">
    <property type="entry name" value="REGULATORY COMPONENTS OF SENSORY TRANSDUCTION SYSTEM"/>
    <property type="match status" value="1"/>
</dbReference>
<dbReference type="GO" id="GO:0007165">
    <property type="term" value="P:signal transduction"/>
    <property type="evidence" value="ECO:0007669"/>
    <property type="project" value="InterPro"/>
</dbReference>
<evidence type="ECO:0000256" key="4">
    <source>
        <dbReference type="ARBA" id="ARBA00022475"/>
    </source>
</evidence>
<evidence type="ECO:0000256" key="8">
    <source>
        <dbReference type="ARBA" id="ARBA00034247"/>
    </source>
</evidence>
<dbReference type="InterPro" id="IPR029787">
    <property type="entry name" value="Nucleotide_cyclase"/>
</dbReference>
<proteinExistence type="predicted"/>
<feature type="transmembrane region" description="Helical" evidence="9">
    <location>
        <begin position="16"/>
        <end position="36"/>
    </location>
</feature>
<dbReference type="EC" id="2.7.7.65" evidence="3"/>
<dbReference type="GO" id="GO:0052621">
    <property type="term" value="F:diguanylate cyclase activity"/>
    <property type="evidence" value="ECO:0007669"/>
    <property type="project" value="UniProtKB-EC"/>
</dbReference>
<dbReference type="InterPro" id="IPR033479">
    <property type="entry name" value="dCache_1"/>
</dbReference>
<dbReference type="InterPro" id="IPR000160">
    <property type="entry name" value="GGDEF_dom"/>
</dbReference>
<reference evidence="12" key="1">
    <citation type="submission" date="2022-01" db="EMBL/GenBank/DDBJ databases">
        <authorList>
            <person name="Lagorce A."/>
        </authorList>
    </citation>
    <scope>NUCLEOTIDE SEQUENCE</scope>
    <source>
        <strain evidence="12">Th15_F1_D04</strain>
    </source>
</reference>
<dbReference type="SMART" id="SM00267">
    <property type="entry name" value="GGDEF"/>
    <property type="match status" value="1"/>
</dbReference>
<dbReference type="NCBIfam" id="TIGR00254">
    <property type="entry name" value="GGDEF"/>
    <property type="match status" value="1"/>
</dbReference>
<evidence type="ECO:0000256" key="1">
    <source>
        <dbReference type="ARBA" id="ARBA00001946"/>
    </source>
</evidence>
<feature type="domain" description="HAMP" evidence="10">
    <location>
        <begin position="314"/>
        <end position="366"/>
    </location>
</feature>
<dbReference type="FunFam" id="3.30.70.270:FF:000001">
    <property type="entry name" value="Diguanylate cyclase domain protein"/>
    <property type="match status" value="1"/>
</dbReference>
<dbReference type="CDD" id="cd12912">
    <property type="entry name" value="PDC2_MCP_like"/>
    <property type="match status" value="1"/>
</dbReference>
<dbReference type="PROSITE" id="PS50885">
    <property type="entry name" value="HAMP"/>
    <property type="match status" value="1"/>
</dbReference>
<evidence type="ECO:0000256" key="2">
    <source>
        <dbReference type="ARBA" id="ARBA00004651"/>
    </source>
</evidence>
<gene>
    <name evidence="12" type="ORF">THF1D04_30144</name>
</gene>
<comment type="subcellular location">
    <subcellularLocation>
        <location evidence="2">Cell membrane</location>
        <topology evidence="2">Multi-pass membrane protein</topology>
    </subcellularLocation>
</comment>
<dbReference type="Pfam" id="PF02743">
    <property type="entry name" value="dCache_1"/>
    <property type="match status" value="1"/>
</dbReference>
<dbReference type="Gene3D" id="3.30.70.270">
    <property type="match status" value="1"/>
</dbReference>
<dbReference type="Pfam" id="PF00990">
    <property type="entry name" value="GGDEF"/>
    <property type="match status" value="1"/>
</dbReference>